<name>A0A3A6T6L7_9GAMM</name>
<gene>
    <name evidence="1" type="ORF">D5R81_17260</name>
</gene>
<protein>
    <recommendedName>
        <fullName evidence="3">ISAzo13 family transposase</fullName>
    </recommendedName>
</protein>
<accession>A0A3A6T6L7</accession>
<dbReference type="Pfam" id="PF07592">
    <property type="entry name" value="DDE_Tnp_ISAZ013"/>
    <property type="match status" value="1"/>
</dbReference>
<evidence type="ECO:0008006" key="3">
    <source>
        <dbReference type="Google" id="ProtNLM"/>
    </source>
</evidence>
<sequence length="145" mass="16850">MELWWNEQGKQAYGEQDEILILCDCGGSNSANSYLFKEDLQSLSNRLKMKIRVVHYPAYCSKYNPIEHLVFPHVTRACKGVPFEAVEVAKHYMEKAETTKGFNVKVRVMDKIYEKERKYALSCKESMTILFDKALPKWNYTVVPA</sequence>
<organism evidence="1 2">
    <name type="scientific">Parashewanella spongiae</name>
    <dbReference type="NCBI Taxonomy" id="342950"/>
    <lineage>
        <taxon>Bacteria</taxon>
        <taxon>Pseudomonadati</taxon>
        <taxon>Pseudomonadota</taxon>
        <taxon>Gammaproteobacteria</taxon>
        <taxon>Alteromonadales</taxon>
        <taxon>Shewanellaceae</taxon>
        <taxon>Parashewanella</taxon>
    </lineage>
</organism>
<dbReference type="InterPro" id="IPR011518">
    <property type="entry name" value="Transposase_36"/>
</dbReference>
<evidence type="ECO:0000313" key="1">
    <source>
        <dbReference type="EMBL" id="RJY06811.1"/>
    </source>
</evidence>
<evidence type="ECO:0000313" key="2">
    <source>
        <dbReference type="Proteomes" id="UP000273022"/>
    </source>
</evidence>
<reference evidence="1 2" key="1">
    <citation type="submission" date="2018-09" db="EMBL/GenBank/DDBJ databases">
        <title>Phylogeny of the Shewanellaceae, and recommendation for two new genera, Pseudoshewanella and Parashewanella.</title>
        <authorList>
            <person name="Wang G."/>
        </authorList>
    </citation>
    <scope>NUCLEOTIDE SEQUENCE [LARGE SCALE GENOMIC DNA]</scope>
    <source>
        <strain evidence="1 2">KCTC 22492</strain>
    </source>
</reference>
<dbReference type="OrthoDB" id="9781031at2"/>
<dbReference type="EMBL" id="QYYH01000150">
    <property type="protein sequence ID" value="RJY06811.1"/>
    <property type="molecule type" value="Genomic_DNA"/>
</dbReference>
<dbReference type="AlphaFoldDB" id="A0A3A6T6L7"/>
<proteinExistence type="predicted"/>
<comment type="caution">
    <text evidence="1">The sequence shown here is derived from an EMBL/GenBank/DDBJ whole genome shotgun (WGS) entry which is preliminary data.</text>
</comment>
<dbReference type="Proteomes" id="UP000273022">
    <property type="component" value="Unassembled WGS sequence"/>
</dbReference>
<keyword evidence="2" id="KW-1185">Reference proteome</keyword>